<dbReference type="RefSeq" id="WP_012785628.1">
    <property type="nucleotide sequence ID" value="NC_013131.1"/>
</dbReference>
<dbReference type="AlphaFoldDB" id="C7Q8R9"/>
<gene>
    <name evidence="1" type="ordered locus">Caci_1411</name>
</gene>
<sequence>MTKRLTAEVEEKIVRCLFLEADALRWAHLPLGKKTEMYEKWATDPEIGGKLKDFMTLEQVRVWIKDGVMKEYARALYGEGKYAPLVPNPAASLDQLVNSALGSGWNALPGTRRIKPMRVRALKGEQTVTLTWADSAANFKHLVWAALSAIADGDQTDWVLCVVDSFESPTPDDIKKHHKRIAERCRLRVVHINP</sequence>
<dbReference type="EMBL" id="CP001700">
    <property type="protein sequence ID" value="ACU70334.1"/>
    <property type="molecule type" value="Genomic_DNA"/>
</dbReference>
<dbReference type="InParanoid" id="C7Q8R9"/>
<dbReference type="STRING" id="479433.Caci_1411"/>
<dbReference type="eggNOG" id="ENOG5032T2E">
    <property type="taxonomic scope" value="Bacteria"/>
</dbReference>
<proteinExistence type="predicted"/>
<accession>C7Q8R9</accession>
<reference evidence="1 2" key="1">
    <citation type="journal article" date="2009" name="Stand. Genomic Sci.">
        <title>Complete genome sequence of Catenulispora acidiphila type strain (ID 139908).</title>
        <authorList>
            <person name="Copeland A."/>
            <person name="Lapidus A."/>
            <person name="Glavina Del Rio T."/>
            <person name="Nolan M."/>
            <person name="Lucas S."/>
            <person name="Chen F."/>
            <person name="Tice H."/>
            <person name="Cheng J.F."/>
            <person name="Bruce D."/>
            <person name="Goodwin L."/>
            <person name="Pitluck S."/>
            <person name="Mikhailova N."/>
            <person name="Pati A."/>
            <person name="Ivanova N."/>
            <person name="Mavromatis K."/>
            <person name="Chen A."/>
            <person name="Palaniappan K."/>
            <person name="Chain P."/>
            <person name="Land M."/>
            <person name="Hauser L."/>
            <person name="Chang Y.J."/>
            <person name="Jeffries C.D."/>
            <person name="Chertkov O."/>
            <person name="Brettin T."/>
            <person name="Detter J.C."/>
            <person name="Han C."/>
            <person name="Ali Z."/>
            <person name="Tindall B.J."/>
            <person name="Goker M."/>
            <person name="Bristow J."/>
            <person name="Eisen J.A."/>
            <person name="Markowitz V."/>
            <person name="Hugenholtz P."/>
            <person name="Kyrpides N.C."/>
            <person name="Klenk H.P."/>
        </authorList>
    </citation>
    <scope>NUCLEOTIDE SEQUENCE [LARGE SCALE GENOMIC DNA]</scope>
    <source>
        <strain evidence="2">DSM 44928 / JCM 14897 / NBRC 102108 / NRRL B-24433 / ID139908</strain>
    </source>
</reference>
<protein>
    <submittedName>
        <fullName evidence="1">Uncharacterized protein</fullName>
    </submittedName>
</protein>
<name>C7Q8R9_CATAD</name>
<dbReference type="KEGG" id="cai:Caci_1411"/>
<evidence type="ECO:0000313" key="2">
    <source>
        <dbReference type="Proteomes" id="UP000000851"/>
    </source>
</evidence>
<dbReference type="HOGENOM" id="CLU_1440288_0_0_11"/>
<dbReference type="Proteomes" id="UP000000851">
    <property type="component" value="Chromosome"/>
</dbReference>
<organism evidence="1 2">
    <name type="scientific">Catenulispora acidiphila (strain DSM 44928 / JCM 14897 / NBRC 102108 / NRRL B-24433 / ID139908)</name>
    <dbReference type="NCBI Taxonomy" id="479433"/>
    <lineage>
        <taxon>Bacteria</taxon>
        <taxon>Bacillati</taxon>
        <taxon>Actinomycetota</taxon>
        <taxon>Actinomycetes</taxon>
        <taxon>Catenulisporales</taxon>
        <taxon>Catenulisporaceae</taxon>
        <taxon>Catenulispora</taxon>
    </lineage>
</organism>
<evidence type="ECO:0000313" key="1">
    <source>
        <dbReference type="EMBL" id="ACU70334.1"/>
    </source>
</evidence>
<keyword evidence="2" id="KW-1185">Reference proteome</keyword>
<dbReference type="OrthoDB" id="9182727at2"/>